<feature type="region of interest" description="Disordered" evidence="1">
    <location>
        <begin position="86"/>
        <end position="105"/>
    </location>
</feature>
<proteinExistence type="predicted"/>
<dbReference type="InterPro" id="IPR014710">
    <property type="entry name" value="RmlC-like_jellyroll"/>
</dbReference>
<dbReference type="Pfam" id="PF17954">
    <property type="entry name" value="Pirin_C_2"/>
    <property type="match status" value="1"/>
</dbReference>
<comment type="caution">
    <text evidence="3">The sequence shown here is derived from an EMBL/GenBank/DDBJ whole genome shotgun (WGS) entry which is preliminary data.</text>
</comment>
<dbReference type="EMBL" id="JAEHOE010000003">
    <property type="protein sequence ID" value="KAG2500853.1"/>
    <property type="molecule type" value="Genomic_DNA"/>
</dbReference>
<name>A0A835YDS5_9CHLO</name>
<dbReference type="PANTHER" id="PTHR43212">
    <property type="entry name" value="QUERCETIN 2,3-DIOXYGENASE"/>
    <property type="match status" value="1"/>
</dbReference>
<dbReference type="InterPro" id="IPR011051">
    <property type="entry name" value="RmlC_Cupin_sf"/>
</dbReference>
<dbReference type="SUPFAM" id="SSF51182">
    <property type="entry name" value="RmlC-like cupins"/>
    <property type="match status" value="2"/>
</dbReference>
<dbReference type="Gene3D" id="2.60.120.10">
    <property type="entry name" value="Jelly Rolls"/>
    <property type="match status" value="2"/>
</dbReference>
<dbReference type="InterPro" id="IPR041602">
    <property type="entry name" value="Quercetinase_C"/>
</dbReference>
<organism evidence="3 4">
    <name type="scientific">Edaphochlamys debaryana</name>
    <dbReference type="NCBI Taxonomy" id="47281"/>
    <lineage>
        <taxon>Eukaryota</taxon>
        <taxon>Viridiplantae</taxon>
        <taxon>Chlorophyta</taxon>
        <taxon>core chlorophytes</taxon>
        <taxon>Chlorophyceae</taxon>
        <taxon>CS clade</taxon>
        <taxon>Chlamydomonadales</taxon>
        <taxon>Chlamydomonadales incertae sedis</taxon>
        <taxon>Edaphochlamys</taxon>
    </lineage>
</organism>
<dbReference type="PANTHER" id="PTHR43212:SF3">
    <property type="entry name" value="QUERCETIN 2,3-DIOXYGENASE"/>
    <property type="match status" value="1"/>
</dbReference>
<accession>A0A835YDS5</accession>
<sequence>MCAKVVKVAADTLARSRPAWWLTARLHLNGGGDAAAALDPARRGLGPLLALSDDVIQPQAGSRPHAHSDVEMFSYVVDGAISHEHSQLGGHVPGHTRAPQPLHAHNPDHGINGINGHSRGGFGDSWSHWGGRGLGGGAVGHGEAAGEACETLRRGCVQFVSGGTGVRHAEVNHGSECCRVLHVCLAPDHRGHTPRCGHVRYGWEDRHNRLLQIVAGAESRATWPGVSHPPVQVKLHQDAHAFVSESDPGVRHRLVLGPGRQAYVLCMEGELLLNGSTLLTASDGARVLAPPACGPDSVLALEARGRAGAHFMVLELPQGPQQAGQVQGQSEERH</sequence>
<reference evidence="3" key="1">
    <citation type="journal article" date="2020" name="bioRxiv">
        <title>Comparative genomics of Chlamydomonas.</title>
        <authorList>
            <person name="Craig R.J."/>
            <person name="Hasan A.R."/>
            <person name="Ness R.W."/>
            <person name="Keightley P.D."/>
        </authorList>
    </citation>
    <scope>NUCLEOTIDE SEQUENCE</scope>
    <source>
        <strain evidence="3">CCAP 11/70</strain>
    </source>
</reference>
<dbReference type="AlphaFoldDB" id="A0A835YDS5"/>
<feature type="domain" description="Quercetin 2,3-dioxygenase C-terminal cupin" evidence="2">
    <location>
        <begin position="233"/>
        <end position="287"/>
    </location>
</feature>
<dbReference type="Proteomes" id="UP000612055">
    <property type="component" value="Unassembled WGS sequence"/>
</dbReference>
<evidence type="ECO:0000259" key="2">
    <source>
        <dbReference type="Pfam" id="PF17954"/>
    </source>
</evidence>
<dbReference type="InterPro" id="IPR012093">
    <property type="entry name" value="Pirin"/>
</dbReference>
<evidence type="ECO:0000256" key="1">
    <source>
        <dbReference type="SAM" id="MobiDB-lite"/>
    </source>
</evidence>
<dbReference type="OrthoDB" id="198735at2759"/>
<evidence type="ECO:0000313" key="4">
    <source>
        <dbReference type="Proteomes" id="UP000612055"/>
    </source>
</evidence>
<evidence type="ECO:0000313" key="3">
    <source>
        <dbReference type="EMBL" id="KAG2500853.1"/>
    </source>
</evidence>
<gene>
    <name evidence="3" type="ORF">HYH03_001614</name>
</gene>
<keyword evidence="4" id="KW-1185">Reference proteome</keyword>
<protein>
    <recommendedName>
        <fullName evidence="2">Quercetin 2,3-dioxygenase C-terminal cupin domain-containing protein</fullName>
    </recommendedName>
</protein>